<sequence>MSAIRWIETRPLLRAAENCSSLRYTSNPAIRITTKASPRIIGIEKFDAGILEHRRTFTNLVIQRRSVNQSSYNAKMPIVVETRHARLAVAPMVTHAVKNTKYEISQPGQEKIADTPVHSTQGIQIAPKVRAFIEEAVRLCQPDDVYICDGSEIEYQQLLKLLENRGTIQPLPKYDNCWLARTNPADVARVESKTFISTSDKRDTIPTPRNGVKGTLGNWISPEDMDSAILERFPGCMKGRTMYVIPFSMGPVGSPLSKIGIEITDSAYVVCSMRIMTRIGESVLRALDKRDFVKCLHSVGKQAVDSKLTSYETWPCDPERTIILHKPERNEIVSYGSGYGGNSLLGKKCLALRIGSTIARDEGWLAEHMLILGVTNPKGKKRYIAAAFPSACGKTNLAMMKPTLPGYKIECVGDDIAWMRFDAQGKLRAINPENGFFGVAPGTSSDTNPNAMATIFRNTVFTNVAKTSDGGVYWEGMENEIPDSIKITDWHGKPWQRGSATPAAHPNSRFCTPARQCPIIDPAWEDPQGVPIDAILFGGRRPAGVPLIYQARNWQHGVFIGATMRSEATAAAEHKGKVIMNDPFAMRPFFGYNFGHYLSHWLSMSRVENAQLPAIFHVNWFRKGPQGFLWPGFGENSRVLDWILRRIDGEDIAIDSPIGYLPKPDSLNLSGLDGKVDVEELFSLPREFWTKEAQELREYLDSQVGDDLPKPILDELDNLEKNVAEL</sequence>
<evidence type="ECO:0000313" key="1">
    <source>
        <dbReference type="EMBL" id="KAJ8687461.1"/>
    </source>
</evidence>
<dbReference type="EMBL" id="CM056741">
    <property type="protein sequence ID" value="KAJ8687461.1"/>
    <property type="molecule type" value="Genomic_DNA"/>
</dbReference>
<organism evidence="1 2">
    <name type="scientific">Eretmocerus hayati</name>
    <dbReference type="NCBI Taxonomy" id="131215"/>
    <lineage>
        <taxon>Eukaryota</taxon>
        <taxon>Metazoa</taxon>
        <taxon>Ecdysozoa</taxon>
        <taxon>Arthropoda</taxon>
        <taxon>Hexapoda</taxon>
        <taxon>Insecta</taxon>
        <taxon>Pterygota</taxon>
        <taxon>Neoptera</taxon>
        <taxon>Endopterygota</taxon>
        <taxon>Hymenoptera</taxon>
        <taxon>Apocrita</taxon>
        <taxon>Proctotrupomorpha</taxon>
        <taxon>Chalcidoidea</taxon>
        <taxon>Aphelinidae</taxon>
        <taxon>Aphelininae</taxon>
        <taxon>Eretmocerus</taxon>
    </lineage>
</organism>
<gene>
    <name evidence="1" type="ORF">QAD02_023255</name>
</gene>
<protein>
    <submittedName>
        <fullName evidence="1">Uncharacterized protein</fullName>
    </submittedName>
</protein>
<keyword evidence="2" id="KW-1185">Reference proteome</keyword>
<proteinExistence type="predicted"/>
<comment type="caution">
    <text evidence="1">The sequence shown here is derived from an EMBL/GenBank/DDBJ whole genome shotgun (WGS) entry which is preliminary data.</text>
</comment>
<dbReference type="Proteomes" id="UP001239111">
    <property type="component" value="Chromosome 1"/>
</dbReference>
<name>A0ACC2PXG3_9HYME</name>
<accession>A0ACC2PXG3</accession>
<evidence type="ECO:0000313" key="2">
    <source>
        <dbReference type="Proteomes" id="UP001239111"/>
    </source>
</evidence>
<reference evidence="1" key="1">
    <citation type="submission" date="2023-04" db="EMBL/GenBank/DDBJ databases">
        <title>A chromosome-level genome assembly of the parasitoid wasp Eretmocerus hayati.</title>
        <authorList>
            <person name="Zhong Y."/>
            <person name="Liu S."/>
            <person name="Liu Y."/>
        </authorList>
    </citation>
    <scope>NUCLEOTIDE SEQUENCE</scope>
    <source>
        <strain evidence="1">ZJU_SS_LIU_2023</strain>
    </source>
</reference>